<evidence type="ECO:0000313" key="1">
    <source>
        <dbReference type="EMBL" id="QQN60312.1"/>
    </source>
</evidence>
<reference evidence="1 2" key="1">
    <citation type="submission" date="2020-12" db="EMBL/GenBank/DDBJ databases">
        <title>FDA dAtabase for Regulatory Grade micrObial Sequences (FDA-ARGOS): Supporting development and validation of Infectious Disease Dx tests.</title>
        <authorList>
            <person name="Kerrigan L."/>
            <person name="Long C."/>
            <person name="Tallon L."/>
            <person name="Sadzewicz L."/>
            <person name="Zhao X."/>
            <person name="Boylan J."/>
            <person name="Ott S."/>
            <person name="Bowen H."/>
            <person name="Vavikolanu K."/>
            <person name="Mehta A."/>
            <person name="Aluvathingal J."/>
            <person name="Nadendla S."/>
            <person name="Yan Y."/>
            <person name="Sichtig H."/>
        </authorList>
    </citation>
    <scope>NUCLEOTIDE SEQUENCE [LARGE SCALE GENOMIC DNA]</scope>
    <source>
        <strain evidence="1 2">FDAARGOS_1031</strain>
    </source>
</reference>
<dbReference type="EMBL" id="CP067018">
    <property type="protein sequence ID" value="QQN60312.1"/>
    <property type="molecule type" value="Genomic_DNA"/>
</dbReference>
<keyword evidence="2" id="KW-1185">Reference proteome</keyword>
<dbReference type="NCBIfam" id="TIGR01200">
    <property type="entry name" value="GLPGLI"/>
    <property type="match status" value="1"/>
</dbReference>
<protein>
    <submittedName>
        <fullName evidence="1">GLPGLI family protein</fullName>
    </submittedName>
</protein>
<dbReference type="OrthoDB" id="1440774at2"/>
<evidence type="ECO:0000313" key="2">
    <source>
        <dbReference type="Proteomes" id="UP000595426"/>
    </source>
</evidence>
<name>A0A7T7ZZA0_9FLAO</name>
<proteinExistence type="predicted"/>
<dbReference type="AlphaFoldDB" id="A0A7T7ZZA0"/>
<organism evidence="1 2">
    <name type="scientific">Elizabethkingia bruuniana</name>
    <dbReference type="NCBI Taxonomy" id="1756149"/>
    <lineage>
        <taxon>Bacteria</taxon>
        <taxon>Pseudomonadati</taxon>
        <taxon>Bacteroidota</taxon>
        <taxon>Flavobacteriia</taxon>
        <taxon>Flavobacteriales</taxon>
        <taxon>Weeksellaceae</taxon>
        <taxon>Elizabethkingia</taxon>
    </lineage>
</organism>
<sequence length="255" mass="30071">MKNIILYILLHLSVVLYCQKEKFDFVAAYSLTYPINKVKNDEQFLLFMNSKKNMSYFIGTNNYVLDSLKRSGKIKNDDVMGQLKYNSAFNEEVINQSGNLIVLENIIGKKYTYSEAPDIKWKILNDRKPYNDTTIRKAEGFAFGRKWTAWYAEDLTLNFFPYKFTGLPGLVYILYDDKQNYYFKLTQFKRKNREILIPDSKKISKVTKTKLNTIRYNTNVYGTAQVVSFETAKERKDWIDKAKEIYNNSPRLDLE</sequence>
<accession>A0A7T7ZZA0</accession>
<dbReference type="InterPro" id="IPR005901">
    <property type="entry name" value="GLPGLI"/>
</dbReference>
<dbReference type="Proteomes" id="UP000595426">
    <property type="component" value="Chromosome"/>
</dbReference>
<gene>
    <name evidence="1" type="ORF">I6H88_06965</name>
</gene>
<dbReference type="GeneID" id="93134609"/>
<dbReference type="RefSeq" id="WP_078674596.1">
    <property type="nucleotide sequence ID" value="NZ_CBCSDR010000002.1"/>
</dbReference>